<feature type="compositionally biased region" description="Basic residues" evidence="1">
    <location>
        <begin position="72"/>
        <end position="85"/>
    </location>
</feature>
<organism evidence="2 3">
    <name type="scientific">Trametes coccinea (strain BRFM310)</name>
    <name type="common">Pycnoporus coccineus</name>
    <dbReference type="NCBI Taxonomy" id="1353009"/>
    <lineage>
        <taxon>Eukaryota</taxon>
        <taxon>Fungi</taxon>
        <taxon>Dikarya</taxon>
        <taxon>Basidiomycota</taxon>
        <taxon>Agaricomycotina</taxon>
        <taxon>Agaricomycetes</taxon>
        <taxon>Polyporales</taxon>
        <taxon>Polyporaceae</taxon>
        <taxon>Trametes</taxon>
    </lineage>
</organism>
<feature type="compositionally biased region" description="Polar residues" evidence="1">
    <location>
        <begin position="358"/>
        <end position="367"/>
    </location>
</feature>
<dbReference type="AlphaFoldDB" id="A0A1Y2I576"/>
<feature type="compositionally biased region" description="Polar residues" evidence="1">
    <location>
        <begin position="186"/>
        <end position="211"/>
    </location>
</feature>
<feature type="compositionally biased region" description="Polar residues" evidence="1">
    <location>
        <begin position="220"/>
        <end position="241"/>
    </location>
</feature>
<feature type="compositionally biased region" description="Acidic residues" evidence="1">
    <location>
        <begin position="20"/>
        <end position="29"/>
    </location>
</feature>
<name>A0A1Y2I576_TRAC3</name>
<feature type="compositionally biased region" description="Basic and acidic residues" evidence="1">
    <location>
        <begin position="44"/>
        <end position="54"/>
    </location>
</feature>
<accession>A0A1Y2I576</accession>
<feature type="compositionally biased region" description="Low complexity" evidence="1">
    <location>
        <begin position="324"/>
        <end position="349"/>
    </location>
</feature>
<keyword evidence="3" id="KW-1185">Reference proteome</keyword>
<dbReference type="EMBL" id="KZ084195">
    <property type="protein sequence ID" value="OSC96286.1"/>
    <property type="molecule type" value="Genomic_DNA"/>
</dbReference>
<feature type="compositionally biased region" description="Basic and acidic residues" evidence="1">
    <location>
        <begin position="114"/>
        <end position="127"/>
    </location>
</feature>
<evidence type="ECO:0000256" key="1">
    <source>
        <dbReference type="SAM" id="MobiDB-lite"/>
    </source>
</evidence>
<reference evidence="2 3" key="1">
    <citation type="journal article" date="2015" name="Biotechnol. Biofuels">
        <title>Enhanced degradation of softwood versus hardwood by the white-rot fungus Pycnoporus coccineus.</title>
        <authorList>
            <person name="Couturier M."/>
            <person name="Navarro D."/>
            <person name="Chevret D."/>
            <person name="Henrissat B."/>
            <person name="Piumi F."/>
            <person name="Ruiz-Duenas F.J."/>
            <person name="Martinez A.T."/>
            <person name="Grigoriev I.V."/>
            <person name="Riley R."/>
            <person name="Lipzen A."/>
            <person name="Berrin J.G."/>
            <person name="Master E.R."/>
            <person name="Rosso M.N."/>
        </authorList>
    </citation>
    <scope>NUCLEOTIDE SEQUENCE [LARGE SCALE GENOMIC DNA]</scope>
    <source>
        <strain evidence="2 3">BRFM310</strain>
    </source>
</reference>
<evidence type="ECO:0000313" key="2">
    <source>
        <dbReference type="EMBL" id="OSC96286.1"/>
    </source>
</evidence>
<proteinExistence type="predicted"/>
<feature type="compositionally biased region" description="Low complexity" evidence="1">
    <location>
        <begin position="264"/>
        <end position="274"/>
    </location>
</feature>
<feature type="compositionally biased region" description="Basic residues" evidence="1">
    <location>
        <begin position="33"/>
        <end position="43"/>
    </location>
</feature>
<evidence type="ECO:0000313" key="3">
    <source>
        <dbReference type="Proteomes" id="UP000193067"/>
    </source>
</evidence>
<protein>
    <submittedName>
        <fullName evidence="2">Uncharacterized protein</fullName>
    </submittedName>
</protein>
<sequence length="376" mass="39426">MLTVSIERALEDGDGKFIDDESTESEEEEPQTKKPKKVTKGKGKATDEANEAVKKGGKAAEGSARKPINPGKKPKSKAALSHRKSILTGVRPPRKDAPPINPQEEARSAQQFKEALERMDCEERDAPRSPPLPDFDTGERFSLPPSPSLPSSLGIPAGPPQPSTVPPLPRLPPLPLSGGGTPSVPARNQTNPNSSIARTEATMTMGPSFTPATHPHEQLVPTQPASLPQIETSGSHPQSDSMEVDRSASMGVSDSSKRQHRDSSPLSSLPSDSDSAPETRSENEAPLAKRPRLNTASSSSSRKPSRKPIDQASALGLRKGSRHTGLSSLPAAGSSSKGKANTKSSTAGASSGGKLVGSNKSGQTSKAPTEPRSHRG</sequence>
<feature type="compositionally biased region" description="Pro residues" evidence="1">
    <location>
        <begin position="157"/>
        <end position="175"/>
    </location>
</feature>
<dbReference type="Proteomes" id="UP000193067">
    <property type="component" value="Unassembled WGS sequence"/>
</dbReference>
<feature type="region of interest" description="Disordered" evidence="1">
    <location>
        <begin position="1"/>
        <end position="376"/>
    </location>
</feature>
<gene>
    <name evidence="2" type="ORF">PYCCODRAFT_1472751</name>
</gene>
<feature type="compositionally biased region" description="Basic and acidic residues" evidence="1">
    <location>
        <begin position="8"/>
        <end position="19"/>
    </location>
</feature>